<keyword evidence="4" id="KW-0285">Flavoprotein</keyword>
<evidence type="ECO:0000256" key="5">
    <source>
        <dbReference type="ARBA" id="ARBA00022723"/>
    </source>
</evidence>
<keyword evidence="12" id="KW-1185">Reference proteome</keyword>
<reference evidence="11 12" key="1">
    <citation type="submission" date="2020-08" db="EMBL/GenBank/DDBJ databases">
        <title>Genomic Encyclopedia of Type Strains, Phase IV (KMG-IV): sequencing the most valuable type-strain genomes for metagenomic binning, comparative biology and taxonomic classification.</title>
        <authorList>
            <person name="Goeker M."/>
        </authorList>
    </citation>
    <scope>NUCLEOTIDE SEQUENCE [LARGE SCALE GENOMIC DNA]</scope>
    <source>
        <strain evidence="11 12">DSM 28570</strain>
    </source>
</reference>
<evidence type="ECO:0000256" key="7">
    <source>
        <dbReference type="ARBA" id="ARBA00023002"/>
    </source>
</evidence>
<dbReference type="Proteomes" id="UP000539642">
    <property type="component" value="Unassembled WGS sequence"/>
</dbReference>
<dbReference type="SUPFAM" id="SSF51971">
    <property type="entry name" value="Nucleotide-binding domain"/>
    <property type="match status" value="1"/>
</dbReference>
<evidence type="ECO:0000313" key="12">
    <source>
        <dbReference type="Proteomes" id="UP000539642"/>
    </source>
</evidence>
<proteinExistence type="inferred from homology"/>
<dbReference type="InterPro" id="IPR017896">
    <property type="entry name" value="4Fe4S_Fe-S-bd"/>
</dbReference>
<dbReference type="InterPro" id="IPR023753">
    <property type="entry name" value="FAD/NAD-binding_dom"/>
</dbReference>
<keyword evidence="6" id="KW-0274">FAD</keyword>
<dbReference type="PANTHER" id="PTHR43498:SF1">
    <property type="entry name" value="COB--COM HETERODISULFIDE REDUCTASE IRON-SULFUR SUBUNIT A"/>
    <property type="match status" value="1"/>
</dbReference>
<evidence type="ECO:0000256" key="1">
    <source>
        <dbReference type="ARBA" id="ARBA00001974"/>
    </source>
</evidence>
<dbReference type="InterPro" id="IPR017900">
    <property type="entry name" value="4Fe4S_Fe_S_CS"/>
</dbReference>
<dbReference type="Gene3D" id="3.30.70.20">
    <property type="match status" value="2"/>
</dbReference>
<feature type="domain" description="4Fe-4S ferredoxin-type" evidence="10">
    <location>
        <begin position="155"/>
        <end position="189"/>
    </location>
</feature>
<feature type="domain" description="4Fe-4S ferredoxin-type" evidence="10">
    <location>
        <begin position="936"/>
        <end position="965"/>
    </location>
</feature>
<keyword evidence="5" id="KW-0479">Metal-binding</keyword>
<dbReference type="InterPro" id="IPR039650">
    <property type="entry name" value="HdrA-like"/>
</dbReference>
<dbReference type="SUPFAM" id="SSF51905">
    <property type="entry name" value="FAD/NAD(P)-binding domain"/>
    <property type="match status" value="1"/>
</dbReference>
<evidence type="ECO:0000256" key="6">
    <source>
        <dbReference type="ARBA" id="ARBA00022827"/>
    </source>
</evidence>
<evidence type="ECO:0000259" key="10">
    <source>
        <dbReference type="PROSITE" id="PS51379"/>
    </source>
</evidence>
<evidence type="ECO:0000256" key="8">
    <source>
        <dbReference type="ARBA" id="ARBA00023004"/>
    </source>
</evidence>
<dbReference type="PROSITE" id="PS51379">
    <property type="entry name" value="4FE4S_FER_2"/>
    <property type="match status" value="4"/>
</dbReference>
<comment type="similarity">
    <text evidence="2">Belongs to the HdrA family.</text>
</comment>
<dbReference type="AlphaFoldDB" id="A0A840USZ2"/>
<dbReference type="Pfam" id="PF13237">
    <property type="entry name" value="Fer4_10"/>
    <property type="match status" value="1"/>
</dbReference>
<accession>A0A840USZ2</accession>
<keyword evidence="7 11" id="KW-0560">Oxidoreductase</keyword>
<dbReference type="InterPro" id="IPR036188">
    <property type="entry name" value="FAD/NAD-bd_sf"/>
</dbReference>
<dbReference type="EC" id="1.8.98.1" evidence="11"/>
<dbReference type="PANTHER" id="PTHR43498">
    <property type="entry name" value="FERREDOXIN:COB-COM HETERODISULFIDE REDUCTASE SUBUNIT A"/>
    <property type="match status" value="1"/>
</dbReference>
<dbReference type="GO" id="GO:0051539">
    <property type="term" value="F:4 iron, 4 sulfur cluster binding"/>
    <property type="evidence" value="ECO:0007669"/>
    <property type="project" value="UniProtKB-KW"/>
</dbReference>
<dbReference type="Pfam" id="PF00037">
    <property type="entry name" value="Fer4"/>
    <property type="match status" value="1"/>
</dbReference>
<organism evidence="11 12">
    <name type="scientific">Desulfoprunum benzoelyticum</name>
    <dbReference type="NCBI Taxonomy" id="1506996"/>
    <lineage>
        <taxon>Bacteria</taxon>
        <taxon>Pseudomonadati</taxon>
        <taxon>Thermodesulfobacteriota</taxon>
        <taxon>Desulfobulbia</taxon>
        <taxon>Desulfobulbales</taxon>
        <taxon>Desulfobulbaceae</taxon>
        <taxon>Desulfoprunum</taxon>
    </lineage>
</organism>
<evidence type="ECO:0000256" key="2">
    <source>
        <dbReference type="ARBA" id="ARBA00006561"/>
    </source>
</evidence>
<evidence type="ECO:0000256" key="3">
    <source>
        <dbReference type="ARBA" id="ARBA00022485"/>
    </source>
</evidence>
<evidence type="ECO:0000313" key="11">
    <source>
        <dbReference type="EMBL" id="MBB5347956.1"/>
    </source>
</evidence>
<dbReference type="InterPro" id="IPR003953">
    <property type="entry name" value="FAD-dep_OxRdtase_2_FAD-bd"/>
</dbReference>
<dbReference type="Pfam" id="PF00890">
    <property type="entry name" value="FAD_binding_2"/>
    <property type="match status" value="1"/>
</dbReference>
<dbReference type="RefSeq" id="WP_240191721.1">
    <property type="nucleotide sequence ID" value="NZ_JACHEO010000008.1"/>
</dbReference>
<dbReference type="EMBL" id="JACHEO010000008">
    <property type="protein sequence ID" value="MBB5347956.1"/>
    <property type="molecule type" value="Genomic_DNA"/>
</dbReference>
<dbReference type="Gene3D" id="3.40.50.720">
    <property type="entry name" value="NAD(P)-binding Rossmann-like Domain"/>
    <property type="match status" value="1"/>
</dbReference>
<dbReference type="GO" id="GO:0051912">
    <property type="term" value="F:CoB--CoM heterodisulfide reductase activity"/>
    <property type="evidence" value="ECO:0007669"/>
    <property type="project" value="UniProtKB-EC"/>
</dbReference>
<feature type="domain" description="4Fe-4S ferredoxin-type" evidence="10">
    <location>
        <begin position="108"/>
        <end position="137"/>
    </location>
</feature>
<protein>
    <submittedName>
        <fullName evidence="11">Heterodisulfide reductase subunit A</fullName>
        <ecNumber evidence="11">1.8.98.1</ecNumber>
    </submittedName>
</protein>
<name>A0A840USZ2_9BACT</name>
<keyword evidence="9" id="KW-0411">Iron-sulfur</keyword>
<dbReference type="PRINTS" id="PR00368">
    <property type="entry name" value="FADPNR"/>
</dbReference>
<feature type="domain" description="4Fe-4S ferredoxin-type" evidence="10">
    <location>
        <begin position="966"/>
        <end position="995"/>
    </location>
</feature>
<evidence type="ECO:0000256" key="9">
    <source>
        <dbReference type="ARBA" id="ARBA00023014"/>
    </source>
</evidence>
<sequence length="1011" mass="110053">MTEQSHKQDAGNRIGSVLVVGAGIGGMQAALDLAGSGFMVHLINDEPSIGGTMSRLDKTFPTGDCAMCMISPRMVESSRHPNIRMHTLARATKVEGREGNFTVTITEKARYVDAERCTGCGACEAECPSRVANIFNLGLDRRKAIYALFPQAVPNTRAIDAEHCLFLTRGVCRKCEKVCDANAINFDDSDKEYELKVGSIILTPGLKTYDPAIRQELGYGRLQNVVTSLQFERLLSASGPCGGVVARPSDGGHPKRLAWIQCVGSRNAHNANPWCSSVCCMYAAKQSIIAKEHDPEVDATVFYMELRAFGKDFDKYIDKAKFDSGVKYRRAMISEIIEVPETKNLLIHSVDEEGRLVNEEFDMVILSIGFEPRPDALELAQIFGIATDQYGFAQTSKLAPVATSRPGIYVAGTYQGPKDIPETVIQGSGSAAQAMALLGGSRGSEIEETVLPAERDIVGEEPRVGVIVCHCGVNIAGTVDVAKVAEVASHQPGVTHAETIIYACAPDGQQKIRDLIREKGLNRVVVASCTPRTHAPLFQDTIREEGLNRFLFELADIREQCSWCHMNDKEKATAKAIEIVNMNVAKTRLLEQVTSNAVGVTHAALVIGGGIAGMTASLSLAEQGYDVHLVERQNTLGGLLSQVRRNLEGDDVQAYLVDVRNKIAQNERIAVHLGVSVDNTEGFVGNFNTRLTDGTVFSHGAIVLASGGTEYAPTEYGYGSSPGIMTQRELESWLAASEPKVSDRFVMIQCVGSREEPANYCSRICCQDALKNSIAIKERQPEAQVVVLYRDLRAYGLKEDYYRQARDLGVLFFLYVPERKPEIIVDGNGFKVRIDGRVLGGEMEIDADYLILSTGLRPQEDAQQLSQTYKLTRNGDGYFMEAHVKLRPVDFPSEGLFLAGLAHAPKNLEETISQSLAAAGRAGTLLSRDNLTVSGIIAKHDRDICMSCLACFRACPFGSPFIDEDGRVSHNEVKCTGCGICAGICPAKAFQVNCFRDNQILAMIDSVTGAD</sequence>
<comment type="cofactor">
    <cofactor evidence="1">
        <name>FAD</name>
        <dbReference type="ChEBI" id="CHEBI:57692"/>
    </cofactor>
</comment>
<gene>
    <name evidence="11" type="ORF">HNQ81_001687</name>
</gene>
<comment type="caution">
    <text evidence="11">The sequence shown here is derived from an EMBL/GenBank/DDBJ whole genome shotgun (WGS) entry which is preliminary data.</text>
</comment>
<dbReference type="Gene3D" id="3.50.50.60">
    <property type="entry name" value="FAD/NAD(P)-binding domain"/>
    <property type="match status" value="3"/>
</dbReference>
<keyword evidence="3" id="KW-0004">4Fe-4S</keyword>
<dbReference type="GO" id="GO:0046872">
    <property type="term" value="F:metal ion binding"/>
    <property type="evidence" value="ECO:0007669"/>
    <property type="project" value="UniProtKB-KW"/>
</dbReference>
<keyword evidence="8" id="KW-0408">Iron</keyword>
<dbReference type="PROSITE" id="PS00198">
    <property type="entry name" value="4FE4S_FER_1"/>
    <property type="match status" value="2"/>
</dbReference>
<dbReference type="Pfam" id="PF07992">
    <property type="entry name" value="Pyr_redox_2"/>
    <property type="match status" value="2"/>
</dbReference>
<dbReference type="SUPFAM" id="SSF54862">
    <property type="entry name" value="4Fe-4S ferredoxins"/>
    <property type="match status" value="1"/>
</dbReference>
<evidence type="ECO:0000256" key="4">
    <source>
        <dbReference type="ARBA" id="ARBA00022630"/>
    </source>
</evidence>